<dbReference type="STRING" id="1664694.A0A0N1NYZ1"/>
<dbReference type="EMBL" id="LFJN01000014">
    <property type="protein sequence ID" value="KPI39686.1"/>
    <property type="molecule type" value="Genomic_DNA"/>
</dbReference>
<dbReference type="Gene3D" id="3.40.50.720">
    <property type="entry name" value="NAD(P)-binding Rossmann-like Domain"/>
    <property type="match status" value="1"/>
</dbReference>
<protein>
    <recommendedName>
        <fullName evidence="3">NmrA-like domain-containing protein</fullName>
    </recommendedName>
</protein>
<dbReference type="PANTHER" id="PTHR48079:SF6">
    <property type="entry name" value="NAD(P)-BINDING DOMAIN-CONTAINING PROTEIN-RELATED"/>
    <property type="match status" value="1"/>
</dbReference>
<keyword evidence="2" id="KW-1185">Reference proteome</keyword>
<dbReference type="GO" id="GO:0004029">
    <property type="term" value="F:aldehyde dehydrogenase (NAD+) activity"/>
    <property type="evidence" value="ECO:0007669"/>
    <property type="project" value="TreeGrafter"/>
</dbReference>
<dbReference type="Proteomes" id="UP000038010">
    <property type="component" value="Unassembled WGS sequence"/>
</dbReference>
<gene>
    <name evidence="1" type="ORF">AB675_3259</name>
</gene>
<dbReference type="InterPro" id="IPR051783">
    <property type="entry name" value="NAD(P)-dependent_oxidoreduct"/>
</dbReference>
<evidence type="ECO:0008006" key="3">
    <source>
        <dbReference type="Google" id="ProtNLM"/>
    </source>
</evidence>
<proteinExistence type="predicted"/>
<organism evidence="1 2">
    <name type="scientific">Cyphellophora attinorum</name>
    <dbReference type="NCBI Taxonomy" id="1664694"/>
    <lineage>
        <taxon>Eukaryota</taxon>
        <taxon>Fungi</taxon>
        <taxon>Dikarya</taxon>
        <taxon>Ascomycota</taxon>
        <taxon>Pezizomycotina</taxon>
        <taxon>Eurotiomycetes</taxon>
        <taxon>Chaetothyriomycetidae</taxon>
        <taxon>Chaetothyriales</taxon>
        <taxon>Cyphellophoraceae</taxon>
        <taxon>Cyphellophora</taxon>
    </lineage>
</organism>
<reference evidence="1 2" key="1">
    <citation type="submission" date="2015-06" db="EMBL/GenBank/DDBJ databases">
        <title>Draft genome of the ant-associated black yeast Phialophora attae CBS 131958.</title>
        <authorList>
            <person name="Moreno L.F."/>
            <person name="Stielow B.J."/>
            <person name="de Hoog S."/>
            <person name="Vicente V.A."/>
            <person name="Weiss V.A."/>
            <person name="de Vries M."/>
            <person name="Cruz L.M."/>
            <person name="Souza E.M."/>
        </authorList>
    </citation>
    <scope>NUCLEOTIDE SEQUENCE [LARGE SCALE GENOMIC DNA]</scope>
    <source>
        <strain evidence="1 2">CBS 131958</strain>
    </source>
</reference>
<dbReference type="GeneID" id="28735172"/>
<comment type="caution">
    <text evidence="1">The sequence shown here is derived from an EMBL/GenBank/DDBJ whole genome shotgun (WGS) entry which is preliminary data.</text>
</comment>
<dbReference type="OrthoDB" id="2130169at2759"/>
<accession>A0A0N1NYZ1</accession>
<dbReference type="GO" id="GO:0005737">
    <property type="term" value="C:cytoplasm"/>
    <property type="evidence" value="ECO:0007669"/>
    <property type="project" value="TreeGrafter"/>
</dbReference>
<sequence length="296" mass="32570">MAGFTLITNRYSSSVTPVIGSLDDTAFLQNEASRASIVINGTGQNGEAVQALIEGLAKNPLNSMTKESEKPVFLHISGTGNVTHDVLGVASPRVWNDSSDYDELMRIDESHTQVKTDNVVRRVGKELNVKTLLLSPPTILGRGTGPGAQETVQELWYNAIIDKGAPFLLGKGENVWSTVSVRDLGKAILFVVDLVLDGSDRLEFGDRGYYFVEAFELSLMDRAKAVGERLVKEGKIESADVRFLSEEDVVKEHGPLFGYILGSSSRVRADRLKELGWRPTDFDWKTLVEEHGGRRC</sequence>
<dbReference type="AlphaFoldDB" id="A0A0N1NYZ1"/>
<dbReference type="VEuPathDB" id="FungiDB:AB675_3259"/>
<evidence type="ECO:0000313" key="2">
    <source>
        <dbReference type="Proteomes" id="UP000038010"/>
    </source>
</evidence>
<dbReference type="SUPFAM" id="SSF51735">
    <property type="entry name" value="NAD(P)-binding Rossmann-fold domains"/>
    <property type="match status" value="1"/>
</dbReference>
<dbReference type="InterPro" id="IPR036291">
    <property type="entry name" value="NAD(P)-bd_dom_sf"/>
</dbReference>
<evidence type="ECO:0000313" key="1">
    <source>
        <dbReference type="EMBL" id="KPI39686.1"/>
    </source>
</evidence>
<dbReference type="RefSeq" id="XP_017999649.1">
    <property type="nucleotide sequence ID" value="XM_018143292.1"/>
</dbReference>
<dbReference type="PANTHER" id="PTHR48079">
    <property type="entry name" value="PROTEIN YEEZ"/>
    <property type="match status" value="1"/>
</dbReference>
<name>A0A0N1NYZ1_9EURO</name>